<dbReference type="SUPFAM" id="SSF51069">
    <property type="entry name" value="Carbonic anhydrase"/>
    <property type="match status" value="1"/>
</dbReference>
<dbReference type="EC" id="4.2.1.1" evidence="2"/>
<sequence length="222" mass="25368">MGNSQTPFWENLVGNAQQSPINLNGHYLTDFGKDKLSIKWKKSATGTIEDDGHGIHVKFVADHRQYIELDRKRFHLVEFHFHHPSEHWVGGSQQTMELHVVHQNVDDGTRAVLGIFIEPNGEAESTPGLVAQMQGFYASQGDGSNSIIPTNPLEWLPGNRDEYYRYEGSLTTPKYDENVSWVILREPKTIPKAELSKLMPYLKKPARFPQPLNRRFVLANFK</sequence>
<reference evidence="8 9" key="1">
    <citation type="submission" date="2017-06" db="EMBL/GenBank/DDBJ databases">
        <title>Description of Rhodopirellula bahusiensis sp. nov.</title>
        <authorList>
            <person name="Kizina J."/>
            <person name="Harder J."/>
        </authorList>
    </citation>
    <scope>NUCLEOTIDE SEQUENCE [LARGE SCALE GENOMIC DNA]</scope>
    <source>
        <strain evidence="8 9">SWK21</strain>
    </source>
</reference>
<evidence type="ECO:0000259" key="7">
    <source>
        <dbReference type="PROSITE" id="PS51144"/>
    </source>
</evidence>
<comment type="similarity">
    <text evidence="1">Belongs to the alpha-carbonic anhydrase family.</text>
</comment>
<evidence type="ECO:0000313" key="8">
    <source>
        <dbReference type="EMBL" id="PHQ34814.1"/>
    </source>
</evidence>
<dbReference type="InterPro" id="IPR036398">
    <property type="entry name" value="CA_dom_sf"/>
</dbReference>
<keyword evidence="5" id="KW-0456">Lyase</keyword>
<dbReference type="Gene3D" id="3.10.200.10">
    <property type="entry name" value="Alpha carbonic anhydrase"/>
    <property type="match status" value="1"/>
</dbReference>
<evidence type="ECO:0000256" key="2">
    <source>
        <dbReference type="ARBA" id="ARBA00012925"/>
    </source>
</evidence>
<dbReference type="CDD" id="cd03124">
    <property type="entry name" value="alpha_CA_prokaryotic_like"/>
    <property type="match status" value="1"/>
</dbReference>
<evidence type="ECO:0000256" key="1">
    <source>
        <dbReference type="ARBA" id="ARBA00010718"/>
    </source>
</evidence>
<comment type="caution">
    <text evidence="8">The sequence shown here is derived from an EMBL/GenBank/DDBJ whole genome shotgun (WGS) entry which is preliminary data.</text>
</comment>
<dbReference type="PANTHER" id="PTHR18952">
    <property type="entry name" value="CARBONIC ANHYDRASE"/>
    <property type="match status" value="1"/>
</dbReference>
<dbReference type="Proteomes" id="UP000225740">
    <property type="component" value="Unassembled WGS sequence"/>
</dbReference>
<name>A0A2G1W6Z2_9BACT</name>
<keyword evidence="4" id="KW-0862">Zinc</keyword>
<dbReference type="InterPro" id="IPR001148">
    <property type="entry name" value="CA_dom"/>
</dbReference>
<dbReference type="AlphaFoldDB" id="A0A2G1W6Z2"/>
<dbReference type="SMART" id="SM01057">
    <property type="entry name" value="Carb_anhydrase"/>
    <property type="match status" value="1"/>
</dbReference>
<organism evidence="8 9">
    <name type="scientific">Rhodopirellula bahusiensis</name>
    <dbReference type="NCBI Taxonomy" id="2014065"/>
    <lineage>
        <taxon>Bacteria</taxon>
        <taxon>Pseudomonadati</taxon>
        <taxon>Planctomycetota</taxon>
        <taxon>Planctomycetia</taxon>
        <taxon>Pirellulales</taxon>
        <taxon>Pirellulaceae</taxon>
        <taxon>Rhodopirellula</taxon>
    </lineage>
</organism>
<dbReference type="InterPro" id="IPR041891">
    <property type="entry name" value="Alpha_CA_prokaryot-like"/>
</dbReference>
<comment type="catalytic activity">
    <reaction evidence="6">
        <text>hydrogencarbonate + H(+) = CO2 + H2O</text>
        <dbReference type="Rhea" id="RHEA:10748"/>
        <dbReference type="ChEBI" id="CHEBI:15377"/>
        <dbReference type="ChEBI" id="CHEBI:15378"/>
        <dbReference type="ChEBI" id="CHEBI:16526"/>
        <dbReference type="ChEBI" id="CHEBI:17544"/>
        <dbReference type="EC" id="4.2.1.1"/>
    </reaction>
</comment>
<dbReference type="GO" id="GO:0008270">
    <property type="term" value="F:zinc ion binding"/>
    <property type="evidence" value="ECO:0007669"/>
    <property type="project" value="InterPro"/>
</dbReference>
<dbReference type="PROSITE" id="PS51144">
    <property type="entry name" value="ALPHA_CA_2"/>
    <property type="match status" value="1"/>
</dbReference>
<accession>A0A2G1W6Z2</accession>
<dbReference type="Pfam" id="PF00194">
    <property type="entry name" value="Carb_anhydrase"/>
    <property type="match status" value="1"/>
</dbReference>
<dbReference type="EMBL" id="NIZW01000009">
    <property type="protein sequence ID" value="PHQ34814.1"/>
    <property type="molecule type" value="Genomic_DNA"/>
</dbReference>
<dbReference type="InterPro" id="IPR023561">
    <property type="entry name" value="Carbonic_anhydrase_a-class"/>
</dbReference>
<keyword evidence="9" id="KW-1185">Reference proteome</keyword>
<dbReference type="GO" id="GO:0004089">
    <property type="term" value="F:carbonate dehydratase activity"/>
    <property type="evidence" value="ECO:0007669"/>
    <property type="project" value="UniProtKB-EC"/>
</dbReference>
<dbReference type="PANTHER" id="PTHR18952:SF265">
    <property type="entry name" value="CARBONIC ANHYDRASE"/>
    <property type="match status" value="1"/>
</dbReference>
<evidence type="ECO:0000313" key="9">
    <source>
        <dbReference type="Proteomes" id="UP000225740"/>
    </source>
</evidence>
<evidence type="ECO:0000256" key="4">
    <source>
        <dbReference type="ARBA" id="ARBA00022833"/>
    </source>
</evidence>
<evidence type="ECO:0000256" key="6">
    <source>
        <dbReference type="ARBA" id="ARBA00048348"/>
    </source>
</evidence>
<gene>
    <name evidence="8" type="ORF">CEE69_13150</name>
</gene>
<evidence type="ECO:0000256" key="5">
    <source>
        <dbReference type="ARBA" id="ARBA00023239"/>
    </source>
</evidence>
<feature type="domain" description="Alpha-carbonic anhydrase" evidence="7">
    <location>
        <begin position="1"/>
        <end position="222"/>
    </location>
</feature>
<keyword evidence="3" id="KW-0479">Metal-binding</keyword>
<proteinExistence type="inferred from homology"/>
<evidence type="ECO:0000256" key="3">
    <source>
        <dbReference type="ARBA" id="ARBA00022723"/>
    </source>
</evidence>
<protein>
    <recommendedName>
        <fullName evidence="2">carbonic anhydrase</fullName>
        <ecNumber evidence="2">4.2.1.1</ecNumber>
    </recommendedName>
</protein>